<dbReference type="STRING" id="415015.SAMN05660462_00347"/>
<gene>
    <name evidence="2" type="ORF">SAMN05660462_00347</name>
</gene>
<sequence>MKSCLEFGECLKLIVSSLNITYNQLARGINVDPSLVSKWINNKRVPPYNSNHIQNIAKFISSTVSSSQQERNINEVMKMISNEKSITFRKVEDKIEDILLNGQEYSIEQKNKIAVRFNSNYMSVKTSKAKPILINGSNNIFPHNNDHISTSHTMCSECMITGEEYILSNILRILDEASTINGKHQEPILIILNSGVELIPFKQDFYRLVEKLFIKILENDWQIVINLLLHDNKGNTLKTLGFIQKFIRYESFKVFYFKENSPQARGTDIIIVPTIGAMVCLTDFSHYNLNNAFYFKNQEIINTLLYHHYRSISHSSPLIVSRFYYRDIFFCKSKTENIDRLGNSYFYSDGINSLTIPLGLYNKYLKIFNTAKLEIEEKNKWHETKLNAFSNRVKTYIYRDIYIREEFENMIDGKKPLTIDGYKTSLEHSIDKNDIIRYVHHLIYLLKKYNNYEIALISKKNKNLLPCFFFEINGVSSLFINACNPLEKVSNIPENQRSAFSFLFNEHILVKAINEHFLDAWKSIPDINKNKNYIIAWLENILEKLKQ</sequence>
<organism evidence="2 3">
    <name type="scientific">Proteiniborus ethanoligenes</name>
    <dbReference type="NCBI Taxonomy" id="415015"/>
    <lineage>
        <taxon>Bacteria</taxon>
        <taxon>Bacillati</taxon>
        <taxon>Bacillota</taxon>
        <taxon>Clostridia</taxon>
        <taxon>Eubacteriales</taxon>
        <taxon>Proteiniborus</taxon>
    </lineage>
</organism>
<evidence type="ECO:0000313" key="3">
    <source>
        <dbReference type="Proteomes" id="UP000198625"/>
    </source>
</evidence>
<evidence type="ECO:0000313" key="2">
    <source>
        <dbReference type="EMBL" id="SDY56471.1"/>
    </source>
</evidence>
<evidence type="ECO:0000259" key="1">
    <source>
        <dbReference type="PROSITE" id="PS50943"/>
    </source>
</evidence>
<feature type="domain" description="HTH cro/C1-type" evidence="1">
    <location>
        <begin position="11"/>
        <end position="67"/>
    </location>
</feature>
<proteinExistence type="predicted"/>
<dbReference type="PROSITE" id="PS50943">
    <property type="entry name" value="HTH_CROC1"/>
    <property type="match status" value="1"/>
</dbReference>
<dbReference type="CDD" id="cd00093">
    <property type="entry name" value="HTH_XRE"/>
    <property type="match status" value="1"/>
</dbReference>
<accession>A0A1H3KWF7</accession>
<dbReference type="GO" id="GO:0003677">
    <property type="term" value="F:DNA binding"/>
    <property type="evidence" value="ECO:0007669"/>
    <property type="project" value="InterPro"/>
</dbReference>
<keyword evidence="3" id="KW-1185">Reference proteome</keyword>
<dbReference type="Proteomes" id="UP000198625">
    <property type="component" value="Unassembled WGS sequence"/>
</dbReference>
<dbReference type="InterPro" id="IPR001387">
    <property type="entry name" value="Cro/C1-type_HTH"/>
</dbReference>
<reference evidence="2 3" key="1">
    <citation type="submission" date="2016-10" db="EMBL/GenBank/DDBJ databases">
        <authorList>
            <person name="de Groot N.N."/>
        </authorList>
    </citation>
    <scope>NUCLEOTIDE SEQUENCE [LARGE SCALE GENOMIC DNA]</scope>
    <source>
        <strain evidence="2 3">DSM 21650</strain>
    </source>
</reference>
<dbReference type="EMBL" id="FNQE01000002">
    <property type="protein sequence ID" value="SDY56471.1"/>
    <property type="molecule type" value="Genomic_DNA"/>
</dbReference>
<dbReference type="InterPro" id="IPR010982">
    <property type="entry name" value="Lambda_DNA-bd_dom_sf"/>
</dbReference>
<dbReference type="AlphaFoldDB" id="A0A1H3KWF7"/>
<name>A0A1H3KWF7_9FIRM</name>
<protein>
    <recommendedName>
        <fullName evidence="1">HTH cro/C1-type domain-containing protein</fullName>
    </recommendedName>
</protein>
<dbReference type="OrthoDB" id="2491297at2"/>
<dbReference type="Gene3D" id="1.10.260.40">
    <property type="entry name" value="lambda repressor-like DNA-binding domains"/>
    <property type="match status" value="1"/>
</dbReference>
<dbReference type="SUPFAM" id="SSF47413">
    <property type="entry name" value="lambda repressor-like DNA-binding domains"/>
    <property type="match status" value="1"/>
</dbReference>
<dbReference type="RefSeq" id="WP_091726320.1">
    <property type="nucleotide sequence ID" value="NZ_FNQE01000002.1"/>
</dbReference>